<dbReference type="RefSeq" id="WP_146929859.1">
    <property type="nucleotide sequence ID" value="NZ_CBCSHZ010000001.1"/>
</dbReference>
<evidence type="ECO:0000313" key="1">
    <source>
        <dbReference type="EMBL" id="TXD95323.1"/>
    </source>
</evidence>
<dbReference type="OrthoDB" id="1439895at2"/>
<sequence>MRYKNYIGFILLIVFIGKLVSIDAKFIEFTTETDFVSHINPHCKKINLQSTNATAQYSLLKSDINDTFQYACATPYNLELSNWDNLLQPKYLQKIDYRISTIPSDYFNNRYPPPKV</sequence>
<accession>A0A5C6ZWI8</accession>
<dbReference type="Proteomes" id="UP000321367">
    <property type="component" value="Unassembled WGS sequence"/>
</dbReference>
<protein>
    <submittedName>
        <fullName evidence="1">Uncharacterized protein</fullName>
    </submittedName>
</protein>
<comment type="caution">
    <text evidence="1">The sequence shown here is derived from an EMBL/GenBank/DDBJ whole genome shotgun (WGS) entry which is preliminary data.</text>
</comment>
<dbReference type="EMBL" id="VORY01000002">
    <property type="protein sequence ID" value="TXD95323.1"/>
    <property type="molecule type" value="Genomic_DNA"/>
</dbReference>
<evidence type="ECO:0000313" key="2">
    <source>
        <dbReference type="Proteomes" id="UP000321367"/>
    </source>
</evidence>
<keyword evidence="2" id="KW-1185">Reference proteome</keyword>
<reference evidence="1 2" key="1">
    <citation type="submission" date="2019-08" db="EMBL/GenBank/DDBJ databases">
        <title>Genome sequence of Gillisia hiemivivida IC154 (type strain).</title>
        <authorList>
            <person name="Bowman J.P."/>
        </authorList>
    </citation>
    <scope>NUCLEOTIDE SEQUENCE [LARGE SCALE GENOMIC DNA]</scope>
    <source>
        <strain evidence="1 2">IC154</strain>
    </source>
</reference>
<organism evidence="1 2">
    <name type="scientific">Gillisia hiemivivida</name>
    <dbReference type="NCBI Taxonomy" id="291190"/>
    <lineage>
        <taxon>Bacteria</taxon>
        <taxon>Pseudomonadati</taxon>
        <taxon>Bacteroidota</taxon>
        <taxon>Flavobacteriia</taxon>
        <taxon>Flavobacteriales</taxon>
        <taxon>Flavobacteriaceae</taxon>
        <taxon>Gillisia</taxon>
    </lineage>
</organism>
<name>A0A5C6ZWI8_9FLAO</name>
<dbReference type="AlphaFoldDB" id="A0A5C6ZWI8"/>
<proteinExistence type="predicted"/>
<gene>
    <name evidence="1" type="ORF">ES724_03995</name>
</gene>